<protein>
    <submittedName>
        <fullName evidence="9">ABC transporter</fullName>
    </submittedName>
</protein>
<keyword evidence="4" id="KW-0067">ATP-binding</keyword>
<evidence type="ECO:0000256" key="4">
    <source>
        <dbReference type="ARBA" id="ARBA00022840"/>
    </source>
</evidence>
<dbReference type="PANTHER" id="PTHR42794">
    <property type="entry name" value="HEMIN IMPORT ATP-BINDING PROTEIN HMUV"/>
    <property type="match status" value="1"/>
</dbReference>
<accession>A0A246JMM9</accession>
<comment type="function">
    <text evidence="6">Part of the ABC transporter complex HmuTUV involved in hemin import. Responsible for energy coupling to the transport system.</text>
</comment>
<keyword evidence="2" id="KW-1003">Cell membrane</keyword>
<keyword evidence="10" id="KW-1185">Reference proteome</keyword>
<dbReference type="PANTHER" id="PTHR42794:SF1">
    <property type="entry name" value="HEMIN IMPORT ATP-BINDING PROTEIN HMUV"/>
    <property type="match status" value="1"/>
</dbReference>
<dbReference type="AlphaFoldDB" id="A0A246JMM9"/>
<evidence type="ECO:0000256" key="3">
    <source>
        <dbReference type="ARBA" id="ARBA00022741"/>
    </source>
</evidence>
<dbReference type="CDD" id="cd03214">
    <property type="entry name" value="ABC_Iron-Siderophores_B12_Hemin"/>
    <property type="match status" value="1"/>
</dbReference>
<dbReference type="SUPFAM" id="SSF52540">
    <property type="entry name" value="P-loop containing nucleoside triphosphate hydrolases"/>
    <property type="match status" value="1"/>
</dbReference>
<organism evidence="9 10">
    <name type="scientific">Roseateles aquatilis</name>
    <dbReference type="NCBI Taxonomy" id="431061"/>
    <lineage>
        <taxon>Bacteria</taxon>
        <taxon>Pseudomonadati</taxon>
        <taxon>Pseudomonadota</taxon>
        <taxon>Betaproteobacteria</taxon>
        <taxon>Burkholderiales</taxon>
        <taxon>Sphaerotilaceae</taxon>
        <taxon>Roseateles</taxon>
    </lineage>
</organism>
<keyword evidence="5" id="KW-1278">Translocase</keyword>
<evidence type="ECO:0000313" key="9">
    <source>
        <dbReference type="EMBL" id="OWQ93862.1"/>
    </source>
</evidence>
<dbReference type="Gene3D" id="3.40.50.300">
    <property type="entry name" value="P-loop containing nucleotide triphosphate hydrolases"/>
    <property type="match status" value="1"/>
</dbReference>
<name>A0A246JMM9_9BURK</name>
<dbReference type="InterPro" id="IPR017871">
    <property type="entry name" value="ABC_transporter-like_CS"/>
</dbReference>
<evidence type="ECO:0000313" key="10">
    <source>
        <dbReference type="Proteomes" id="UP000197468"/>
    </source>
</evidence>
<dbReference type="GO" id="GO:0016887">
    <property type="term" value="F:ATP hydrolysis activity"/>
    <property type="evidence" value="ECO:0007669"/>
    <property type="project" value="InterPro"/>
</dbReference>
<dbReference type="InterPro" id="IPR003439">
    <property type="entry name" value="ABC_transporter-like_ATP-bd"/>
</dbReference>
<sequence length="276" mass="29940">MNDAARFPTARETPVAASDTATTRAPSLRIDLRSLSLSGHRVLQPLTLAPAPRAWTAIVGPNGAGKSTLLRAITGLLPFDGTLTLDGRPWTAWPAKERARHVAWLGQNESAAEDLTAFDVAMLGRLPHQPWLAPASAADHAAVRRAMSQTQSWDWRDRPLGSLSGGERQRVLLARALAVQSGVLLMDEPLAHLDPPHQSDWVHIVRERVTQGAAVVSVLHELNVALQADTLVVMDAGRIVHEGPPHAPATHAALQRVFHERLLILQVQGRWIALNA</sequence>
<feature type="domain" description="ABC transporter" evidence="8">
    <location>
        <begin position="28"/>
        <end position="261"/>
    </location>
</feature>
<dbReference type="PROSITE" id="PS00211">
    <property type="entry name" value="ABC_TRANSPORTER_1"/>
    <property type="match status" value="1"/>
</dbReference>
<comment type="caution">
    <text evidence="9">The sequence shown here is derived from an EMBL/GenBank/DDBJ whole genome shotgun (WGS) entry which is preliminary data.</text>
</comment>
<feature type="region of interest" description="Disordered" evidence="7">
    <location>
        <begin position="1"/>
        <end position="23"/>
    </location>
</feature>
<evidence type="ECO:0000259" key="8">
    <source>
        <dbReference type="PROSITE" id="PS50893"/>
    </source>
</evidence>
<proteinExistence type="predicted"/>
<dbReference type="GO" id="GO:0005524">
    <property type="term" value="F:ATP binding"/>
    <property type="evidence" value="ECO:0007669"/>
    <property type="project" value="UniProtKB-KW"/>
</dbReference>
<keyword evidence="2" id="KW-0472">Membrane</keyword>
<dbReference type="SMART" id="SM00382">
    <property type="entry name" value="AAA"/>
    <property type="match status" value="1"/>
</dbReference>
<keyword evidence="3" id="KW-0547">Nucleotide-binding</keyword>
<dbReference type="PROSITE" id="PS50893">
    <property type="entry name" value="ABC_TRANSPORTER_2"/>
    <property type="match status" value="1"/>
</dbReference>
<evidence type="ECO:0000256" key="7">
    <source>
        <dbReference type="SAM" id="MobiDB-lite"/>
    </source>
</evidence>
<keyword evidence="1" id="KW-0813">Transport</keyword>
<reference evidence="9 10" key="1">
    <citation type="journal article" date="2008" name="Int. J. Syst. Evol. Microbiol.">
        <title>Description of Roseateles aquatilis sp. nov. and Roseateles terrae sp. nov., in the class Betaproteobacteria, and emended description of the genus Roseateles.</title>
        <authorList>
            <person name="Gomila M."/>
            <person name="Bowien B."/>
            <person name="Falsen E."/>
            <person name="Moore E.R."/>
            <person name="Lalucat J."/>
        </authorList>
    </citation>
    <scope>NUCLEOTIDE SEQUENCE [LARGE SCALE GENOMIC DNA]</scope>
    <source>
        <strain evidence="9 10">CCUG 48205</strain>
    </source>
</reference>
<gene>
    <name evidence="9" type="ORF">CDN99_05375</name>
</gene>
<dbReference type="Proteomes" id="UP000197468">
    <property type="component" value="Unassembled WGS sequence"/>
</dbReference>
<dbReference type="Pfam" id="PF00005">
    <property type="entry name" value="ABC_tran"/>
    <property type="match status" value="1"/>
</dbReference>
<dbReference type="EMBL" id="NIOF01000001">
    <property type="protein sequence ID" value="OWQ93862.1"/>
    <property type="molecule type" value="Genomic_DNA"/>
</dbReference>
<dbReference type="InterPro" id="IPR003593">
    <property type="entry name" value="AAA+_ATPase"/>
</dbReference>
<dbReference type="OrthoDB" id="5296765at2"/>
<dbReference type="RefSeq" id="WP_088383206.1">
    <property type="nucleotide sequence ID" value="NZ_NIOF01000001.1"/>
</dbReference>
<evidence type="ECO:0000256" key="2">
    <source>
        <dbReference type="ARBA" id="ARBA00022475"/>
    </source>
</evidence>
<evidence type="ECO:0000256" key="6">
    <source>
        <dbReference type="ARBA" id="ARBA00037066"/>
    </source>
</evidence>
<evidence type="ECO:0000256" key="1">
    <source>
        <dbReference type="ARBA" id="ARBA00022448"/>
    </source>
</evidence>
<evidence type="ECO:0000256" key="5">
    <source>
        <dbReference type="ARBA" id="ARBA00022967"/>
    </source>
</evidence>
<dbReference type="InterPro" id="IPR027417">
    <property type="entry name" value="P-loop_NTPase"/>
</dbReference>